<dbReference type="Proteomes" id="UP000727993">
    <property type="component" value="Unassembled WGS sequence"/>
</dbReference>
<protein>
    <submittedName>
        <fullName evidence="1">Uncharacterized protein</fullName>
    </submittedName>
</protein>
<sequence length="99" mass="10734">MSKTAAEAFTSQDVRNRVELLTDDEARTWHNELVGLVLTVAKRRRVDPTADGVAAELAQEVLAEFGQSTDKIGHRVFLNTSAALVRLGLVTLTEQVSAG</sequence>
<dbReference type="EMBL" id="JADJZA010000005">
    <property type="protein sequence ID" value="MBK9296747.1"/>
    <property type="molecule type" value="Genomic_DNA"/>
</dbReference>
<evidence type="ECO:0000313" key="2">
    <source>
        <dbReference type="Proteomes" id="UP000727993"/>
    </source>
</evidence>
<proteinExistence type="predicted"/>
<organism evidence="1 2">
    <name type="scientific">Candidatus Neomicrothrix subdominans</name>
    <dbReference type="NCBI Taxonomy" id="2954438"/>
    <lineage>
        <taxon>Bacteria</taxon>
        <taxon>Bacillati</taxon>
        <taxon>Actinomycetota</taxon>
        <taxon>Acidimicrobiia</taxon>
        <taxon>Acidimicrobiales</taxon>
        <taxon>Microthrixaceae</taxon>
        <taxon>Candidatus Neomicrothrix</taxon>
    </lineage>
</organism>
<accession>A0A936NAN2</accession>
<evidence type="ECO:0000313" key="1">
    <source>
        <dbReference type="EMBL" id="MBK9296747.1"/>
    </source>
</evidence>
<name>A0A936NAN2_9ACTN</name>
<reference evidence="1 2" key="1">
    <citation type="submission" date="2020-10" db="EMBL/GenBank/DDBJ databases">
        <title>Connecting structure to function with the recovery of over 1000 high-quality activated sludge metagenome-assembled genomes encoding full-length rRNA genes using long-read sequencing.</title>
        <authorList>
            <person name="Singleton C.M."/>
            <person name="Petriglieri F."/>
            <person name="Kristensen J.M."/>
            <person name="Kirkegaard R.H."/>
            <person name="Michaelsen T.Y."/>
            <person name="Andersen M.H."/>
            <person name="Karst S.M."/>
            <person name="Dueholm M.S."/>
            <person name="Nielsen P.H."/>
            <person name="Albertsen M."/>
        </authorList>
    </citation>
    <scope>NUCLEOTIDE SEQUENCE [LARGE SCALE GENOMIC DNA]</scope>
    <source>
        <strain evidence="1">Lyne_18-Q3-R50-59_MAXAC.006</strain>
    </source>
</reference>
<comment type="caution">
    <text evidence="1">The sequence shown here is derived from an EMBL/GenBank/DDBJ whole genome shotgun (WGS) entry which is preliminary data.</text>
</comment>
<dbReference type="AlphaFoldDB" id="A0A936NAN2"/>
<gene>
    <name evidence="1" type="ORF">IPN02_07870</name>
</gene>